<evidence type="ECO:0000256" key="8">
    <source>
        <dbReference type="SAM" id="Phobius"/>
    </source>
</evidence>
<evidence type="ECO:0000256" key="2">
    <source>
        <dbReference type="ARBA" id="ARBA00010617"/>
    </source>
</evidence>
<reference evidence="9 10" key="1">
    <citation type="submission" date="2023-01" db="EMBL/GenBank/DDBJ databases">
        <title>Analysis of 21 Apiospora genomes using comparative genomics revels a genus with tremendous synthesis potential of carbohydrate active enzymes and secondary metabolites.</title>
        <authorList>
            <person name="Sorensen T."/>
        </authorList>
    </citation>
    <scope>NUCLEOTIDE SEQUENCE [LARGE SCALE GENOMIC DNA]</scope>
    <source>
        <strain evidence="9 10">CBS 117206</strain>
    </source>
</reference>
<dbReference type="GO" id="GO:0016705">
    <property type="term" value="F:oxidoreductase activity, acting on paired donors, with incorporation or reduction of molecular oxygen"/>
    <property type="evidence" value="ECO:0007669"/>
    <property type="project" value="InterPro"/>
</dbReference>
<feature type="region of interest" description="Disordered" evidence="7">
    <location>
        <begin position="442"/>
        <end position="463"/>
    </location>
</feature>
<dbReference type="PRINTS" id="PR00463">
    <property type="entry name" value="EP450I"/>
</dbReference>
<dbReference type="PANTHER" id="PTHR24305:SF232">
    <property type="entry name" value="P450, PUTATIVE (EUROFUNG)-RELATED"/>
    <property type="match status" value="1"/>
</dbReference>
<dbReference type="InterPro" id="IPR002401">
    <property type="entry name" value="Cyt_P450_E_grp-I"/>
</dbReference>
<keyword evidence="10" id="KW-1185">Reference proteome</keyword>
<dbReference type="Pfam" id="PF00067">
    <property type="entry name" value="p450"/>
    <property type="match status" value="2"/>
</dbReference>
<comment type="cofactor">
    <cofactor evidence="1 6">
        <name>heme</name>
        <dbReference type="ChEBI" id="CHEBI:30413"/>
    </cofactor>
</comment>
<evidence type="ECO:0000313" key="9">
    <source>
        <dbReference type="EMBL" id="KAK8096231.1"/>
    </source>
</evidence>
<dbReference type="Gene3D" id="1.10.630.10">
    <property type="entry name" value="Cytochrome P450"/>
    <property type="match status" value="1"/>
</dbReference>
<keyword evidence="3 6" id="KW-0349">Heme</keyword>
<protein>
    <recommendedName>
        <fullName evidence="11">Cytochrome P450</fullName>
    </recommendedName>
</protein>
<evidence type="ECO:0000313" key="10">
    <source>
        <dbReference type="Proteomes" id="UP001392437"/>
    </source>
</evidence>
<evidence type="ECO:0000256" key="3">
    <source>
        <dbReference type="ARBA" id="ARBA00022617"/>
    </source>
</evidence>
<feature type="transmembrane region" description="Helical" evidence="8">
    <location>
        <begin position="28"/>
        <end position="49"/>
    </location>
</feature>
<evidence type="ECO:0000256" key="6">
    <source>
        <dbReference type="PIRSR" id="PIRSR602401-1"/>
    </source>
</evidence>
<dbReference type="EMBL" id="JAQQWP010000011">
    <property type="protein sequence ID" value="KAK8096231.1"/>
    <property type="molecule type" value="Genomic_DNA"/>
</dbReference>
<keyword evidence="4 6" id="KW-0479">Metal-binding</keyword>
<dbReference type="Proteomes" id="UP001392437">
    <property type="component" value="Unassembled WGS sequence"/>
</dbReference>
<dbReference type="AlphaFoldDB" id="A0AAW0Q6N6"/>
<accession>A0AAW0Q6N6</accession>
<dbReference type="PRINTS" id="PR00385">
    <property type="entry name" value="P450"/>
</dbReference>
<dbReference type="PANTHER" id="PTHR24305">
    <property type="entry name" value="CYTOCHROME P450"/>
    <property type="match status" value="1"/>
</dbReference>
<evidence type="ECO:0000256" key="7">
    <source>
        <dbReference type="SAM" id="MobiDB-lite"/>
    </source>
</evidence>
<dbReference type="CDD" id="cd11060">
    <property type="entry name" value="CYP57A1-like"/>
    <property type="match status" value="1"/>
</dbReference>
<keyword evidence="8" id="KW-1133">Transmembrane helix</keyword>
<evidence type="ECO:0000256" key="4">
    <source>
        <dbReference type="ARBA" id="ARBA00022723"/>
    </source>
</evidence>
<comment type="caution">
    <text evidence="9">The sequence shown here is derived from an EMBL/GenBank/DDBJ whole genome shotgun (WGS) entry which is preliminary data.</text>
</comment>
<organism evidence="9 10">
    <name type="scientific">Apiospora kogelbergensis</name>
    <dbReference type="NCBI Taxonomy" id="1337665"/>
    <lineage>
        <taxon>Eukaryota</taxon>
        <taxon>Fungi</taxon>
        <taxon>Dikarya</taxon>
        <taxon>Ascomycota</taxon>
        <taxon>Pezizomycotina</taxon>
        <taxon>Sordariomycetes</taxon>
        <taxon>Xylariomycetidae</taxon>
        <taxon>Amphisphaeriales</taxon>
        <taxon>Apiosporaceae</taxon>
        <taxon>Apiospora</taxon>
    </lineage>
</organism>
<feature type="binding site" description="axial binding residue" evidence="6">
    <location>
        <position position="489"/>
    </location>
    <ligand>
        <name>heme</name>
        <dbReference type="ChEBI" id="CHEBI:30413"/>
    </ligand>
    <ligandPart>
        <name>Fe</name>
        <dbReference type="ChEBI" id="CHEBI:18248"/>
    </ligandPart>
</feature>
<dbReference type="InterPro" id="IPR001128">
    <property type="entry name" value="Cyt_P450"/>
</dbReference>
<dbReference type="InterPro" id="IPR050121">
    <property type="entry name" value="Cytochrome_P450_monoxygenase"/>
</dbReference>
<evidence type="ECO:0008006" key="11">
    <source>
        <dbReference type="Google" id="ProtNLM"/>
    </source>
</evidence>
<keyword evidence="8" id="KW-0812">Transmembrane</keyword>
<dbReference type="SUPFAM" id="SSF48264">
    <property type="entry name" value="Cytochrome P450"/>
    <property type="match status" value="1"/>
</dbReference>
<proteinExistence type="inferred from homology"/>
<comment type="similarity">
    <text evidence="2">Belongs to the cytochrome P450 family.</text>
</comment>
<keyword evidence="5 6" id="KW-0408">Iron</keyword>
<dbReference type="InterPro" id="IPR036396">
    <property type="entry name" value="Cyt_P450_sf"/>
</dbReference>
<sequence>MPSIGVQNCSKTSFPLYHHENVVLPNVAIMPALLITALGGVLAWCAFVVSYRIYLSPLRHVPGPGPAAVTRFWYVGRLLKGKINLDILAAHDRYGHFVRIAPNEVSVGHPDGPKKILLAPLHKAEWYKIATFPDARFNNTFAETNPKTKTEMTRRMAPGFTLSNLLQSEQAIDSNIGLLLDWLDRFAESEDPILLGDYVRYATNDIVGDVLFSRPFGFLKKGTDIAGTLANAEVQIAYVSVMGFFRWAHVLLLANPVMTWLGIVPWGHILNTAKRALEDRQKNPDGRYDVSAHWFRALAESEKAGGRHPPMQRHEIDSAAFNAISAATDTVAATIQAFVYYAMRTPGVRARLLAEMVEAGLCSEGGDRVVSYADAQGLRFLQACIKESLRLFGPVTMGFPRVAPAGGITIGEQTFPEGTTLSVHPWVIHLSKEIWQVNPSHCSTASRRTNNSSNRGEDAREFNPDRWLDDDAARLEKHFIPFSLGYGSCPGQNLGRIELSKICATLLRNYDFRQVDPEQHMRYEAYFGLTAHIPPCYVKKQKQSF</sequence>
<evidence type="ECO:0000256" key="1">
    <source>
        <dbReference type="ARBA" id="ARBA00001971"/>
    </source>
</evidence>
<dbReference type="GO" id="GO:0004497">
    <property type="term" value="F:monooxygenase activity"/>
    <property type="evidence" value="ECO:0007669"/>
    <property type="project" value="InterPro"/>
</dbReference>
<dbReference type="GO" id="GO:0020037">
    <property type="term" value="F:heme binding"/>
    <property type="evidence" value="ECO:0007669"/>
    <property type="project" value="InterPro"/>
</dbReference>
<gene>
    <name evidence="9" type="ORF">PG999_014253</name>
</gene>
<dbReference type="GO" id="GO:0005506">
    <property type="term" value="F:iron ion binding"/>
    <property type="evidence" value="ECO:0007669"/>
    <property type="project" value="InterPro"/>
</dbReference>
<name>A0AAW0Q6N6_9PEZI</name>
<evidence type="ECO:0000256" key="5">
    <source>
        <dbReference type="ARBA" id="ARBA00023004"/>
    </source>
</evidence>
<keyword evidence="8" id="KW-0472">Membrane</keyword>